<dbReference type="OrthoDB" id="1681166at2759"/>
<dbReference type="AlphaFoldDB" id="A0A2P5W8R1"/>
<feature type="region of interest" description="Disordered" evidence="1">
    <location>
        <begin position="154"/>
        <end position="194"/>
    </location>
</feature>
<feature type="compositionally biased region" description="Low complexity" evidence="1">
    <location>
        <begin position="154"/>
        <end position="169"/>
    </location>
</feature>
<organism evidence="2 3">
    <name type="scientific">Gossypium barbadense</name>
    <name type="common">Sea Island cotton</name>
    <name type="synonym">Hibiscus barbadensis</name>
    <dbReference type="NCBI Taxonomy" id="3634"/>
    <lineage>
        <taxon>Eukaryota</taxon>
        <taxon>Viridiplantae</taxon>
        <taxon>Streptophyta</taxon>
        <taxon>Embryophyta</taxon>
        <taxon>Tracheophyta</taxon>
        <taxon>Spermatophyta</taxon>
        <taxon>Magnoliopsida</taxon>
        <taxon>eudicotyledons</taxon>
        <taxon>Gunneridae</taxon>
        <taxon>Pentapetalae</taxon>
        <taxon>rosids</taxon>
        <taxon>malvids</taxon>
        <taxon>Malvales</taxon>
        <taxon>Malvaceae</taxon>
        <taxon>Malvoideae</taxon>
        <taxon>Gossypium</taxon>
    </lineage>
</organism>
<accession>A0A2P5W8R1</accession>
<evidence type="ECO:0000313" key="2">
    <source>
        <dbReference type="EMBL" id="PPR87485.1"/>
    </source>
</evidence>
<sequence length="210" mass="22754">MEGIQNPDNHMTSAVTFVEGGIRDACDYACSICLEEFSKQIDHSSVGERRLEVNKGQELLQVVEREKRFRVTPSRNTTIFHHPTLDDFELQHHIIRHLAAAAAVGRAHYTSRRDGKRRPSAHSHPCFLVFSAYPGLQQSGSGSSSLTPIAGETKAATATVASPSTPPSSRGDELSQRISPLPSSQNTSASGPTVILVNRGGFSFNNRSAS</sequence>
<evidence type="ECO:0000313" key="3">
    <source>
        <dbReference type="Proteomes" id="UP000239757"/>
    </source>
</evidence>
<evidence type="ECO:0000256" key="1">
    <source>
        <dbReference type="SAM" id="MobiDB-lite"/>
    </source>
</evidence>
<reference evidence="2 3" key="1">
    <citation type="submission" date="2015-01" db="EMBL/GenBank/DDBJ databases">
        <title>Genome of allotetraploid Gossypium barbadense reveals genomic plasticity and fiber elongation in cotton evolution.</title>
        <authorList>
            <person name="Chen X."/>
            <person name="Liu X."/>
            <person name="Zhao B."/>
            <person name="Zheng H."/>
            <person name="Hu Y."/>
            <person name="Lu G."/>
            <person name="Yang C."/>
            <person name="Chen J."/>
            <person name="Shan C."/>
            <person name="Zhang L."/>
            <person name="Zhou Y."/>
            <person name="Wang L."/>
            <person name="Guo W."/>
            <person name="Bai Y."/>
            <person name="Ruan J."/>
            <person name="Shangguan X."/>
            <person name="Mao Y."/>
            <person name="Jiang J."/>
            <person name="Zhu Y."/>
            <person name="Lei J."/>
            <person name="Kang H."/>
            <person name="Chen S."/>
            <person name="He X."/>
            <person name="Wang R."/>
            <person name="Wang Y."/>
            <person name="Chen J."/>
            <person name="Wang L."/>
            <person name="Yu S."/>
            <person name="Wang B."/>
            <person name="Wei J."/>
            <person name="Song S."/>
            <person name="Lu X."/>
            <person name="Gao Z."/>
            <person name="Gu W."/>
            <person name="Deng X."/>
            <person name="Ma D."/>
            <person name="Wang S."/>
            <person name="Liang W."/>
            <person name="Fang L."/>
            <person name="Cai C."/>
            <person name="Zhu X."/>
            <person name="Zhou B."/>
            <person name="Zhang Y."/>
            <person name="Chen Z."/>
            <person name="Xu S."/>
            <person name="Zhu R."/>
            <person name="Wang S."/>
            <person name="Zhang T."/>
            <person name="Zhao G."/>
        </authorList>
    </citation>
    <scope>NUCLEOTIDE SEQUENCE [LARGE SCALE GENOMIC DNA]</scope>
    <source>
        <strain evidence="3">cv. Xinhai21</strain>
        <tissue evidence="2">Leaf</tissue>
    </source>
</reference>
<protein>
    <submittedName>
        <fullName evidence="2">Uncharacterized protein</fullName>
    </submittedName>
</protein>
<proteinExistence type="predicted"/>
<gene>
    <name evidence="2" type="ORF">GOBAR_AA33205</name>
</gene>
<name>A0A2P5W8R1_GOSBA</name>
<feature type="compositionally biased region" description="Polar residues" evidence="1">
    <location>
        <begin position="176"/>
        <end position="191"/>
    </location>
</feature>
<dbReference type="EMBL" id="KZ668560">
    <property type="protein sequence ID" value="PPR87485.1"/>
    <property type="molecule type" value="Genomic_DNA"/>
</dbReference>
<dbReference type="Proteomes" id="UP000239757">
    <property type="component" value="Unassembled WGS sequence"/>
</dbReference>